<evidence type="ECO:0000313" key="1">
    <source>
        <dbReference type="EMBL" id="EMN02080.1"/>
    </source>
</evidence>
<dbReference type="Proteomes" id="UP000012099">
    <property type="component" value="Unassembled WGS sequence"/>
</dbReference>
<reference evidence="1 2" key="1">
    <citation type="submission" date="2013-01" db="EMBL/GenBank/DDBJ databases">
        <authorList>
            <person name="Harkins D.M."/>
            <person name="Durkin A.S."/>
            <person name="Brinkac L.M."/>
            <person name="Haft D.H."/>
            <person name="Selengut J.D."/>
            <person name="Sanka R."/>
            <person name="DePew J."/>
            <person name="Purushe J."/>
            <person name="Whelen A.C."/>
            <person name="Vinetz J.M."/>
            <person name="Sutton G.G."/>
            <person name="Nierman W.C."/>
            <person name="Fouts D.E."/>
        </authorList>
    </citation>
    <scope>NUCLEOTIDE SEQUENCE [LARGE SCALE GENOMIC DNA]</scope>
    <source>
        <strain evidence="1 2">2007001578</strain>
    </source>
</reference>
<protein>
    <recommendedName>
        <fullName evidence="3">STAS domain-containing protein</fullName>
    </recommendedName>
</protein>
<sequence length="139" mass="16299">MGELGKMNQVIAIEHQSKEIQINTIRYKLLVIEFTGIVNYETLKGMSAKLSSILYEMEGILVLDIRKVTNLNSEFVRAFTGILYVISERFTRYFIITEDQKIYNWIMNYNQLQDVKPVMNFNEIGKALELDSLIQQFEF</sequence>
<name>A0ABN0J525_9LEPT</name>
<keyword evidence="2" id="KW-1185">Reference proteome</keyword>
<organism evidence="1 2">
    <name type="scientific">Leptospira noguchii str. 2007001578</name>
    <dbReference type="NCBI Taxonomy" id="1049974"/>
    <lineage>
        <taxon>Bacteria</taxon>
        <taxon>Pseudomonadati</taxon>
        <taxon>Spirochaetota</taxon>
        <taxon>Spirochaetia</taxon>
        <taxon>Leptospirales</taxon>
        <taxon>Leptospiraceae</taxon>
        <taxon>Leptospira</taxon>
    </lineage>
</organism>
<accession>A0ABN0J525</accession>
<gene>
    <name evidence="1" type="ORF">LEP1GSC035_3168</name>
</gene>
<evidence type="ECO:0008006" key="3">
    <source>
        <dbReference type="Google" id="ProtNLM"/>
    </source>
</evidence>
<comment type="caution">
    <text evidence="1">The sequence shown here is derived from an EMBL/GenBank/DDBJ whole genome shotgun (WGS) entry which is preliminary data.</text>
</comment>
<proteinExistence type="predicted"/>
<evidence type="ECO:0000313" key="2">
    <source>
        <dbReference type="Proteomes" id="UP000012099"/>
    </source>
</evidence>
<dbReference type="EMBL" id="AHMH02000027">
    <property type="protein sequence ID" value="EMN02080.1"/>
    <property type="molecule type" value="Genomic_DNA"/>
</dbReference>